<protein>
    <submittedName>
        <fullName evidence="3">Flagella basal body P-ring formation protein FlgA</fullName>
    </submittedName>
</protein>
<reference evidence="3 4" key="1">
    <citation type="submission" date="2022-10" db="EMBL/GenBank/DDBJ databases">
        <title>Erythrobacter sp. sf7 Genome sequencing.</title>
        <authorList>
            <person name="Park S."/>
        </authorList>
    </citation>
    <scope>NUCLEOTIDE SEQUENCE [LARGE SCALE GENOMIC DNA]</scope>
    <source>
        <strain evidence="4">sf7</strain>
    </source>
</reference>
<dbReference type="PANTHER" id="PTHR36307">
    <property type="entry name" value="FLAGELLA BASAL BODY P-RING FORMATION PROTEIN FLGA"/>
    <property type="match status" value="1"/>
</dbReference>
<dbReference type="Gene3D" id="2.30.30.760">
    <property type="match status" value="1"/>
</dbReference>
<sequence length="179" mass="18591">MEITNPWPEGWRLAPLALAMLTPLCDPTAGANGFTDPTAIDHAVAAFTGAATGTPGGARAPADRRLRLAACDGPLALAWHGSARNMVRVECPGPASWRIFVAVDSTAGMAAASRPAPPAIKRGDALTIMVRGRGFSVQQSGEAMDSGAVGDWIFVRTGRKAEPLRARIERPGLAVIPAS</sequence>
<accession>A0ABT5JU48</accession>
<dbReference type="PANTHER" id="PTHR36307:SF1">
    <property type="entry name" value="FLAGELLA BASAL BODY P-RING FORMATION PROTEIN FLGA"/>
    <property type="match status" value="1"/>
</dbReference>
<keyword evidence="3" id="KW-0969">Cilium</keyword>
<feature type="domain" description="FlgA N-terminal" evidence="2">
    <location>
        <begin position="63"/>
        <end position="103"/>
    </location>
</feature>
<gene>
    <name evidence="3" type="ORF">OIK40_13080</name>
</gene>
<keyword evidence="3" id="KW-0966">Cell projection</keyword>
<evidence type="ECO:0000259" key="1">
    <source>
        <dbReference type="Pfam" id="PF13144"/>
    </source>
</evidence>
<keyword evidence="4" id="KW-1185">Reference proteome</keyword>
<dbReference type="Proteomes" id="UP001216558">
    <property type="component" value="Unassembled WGS sequence"/>
</dbReference>
<dbReference type="InterPro" id="IPR041231">
    <property type="entry name" value="FlgA_N"/>
</dbReference>
<evidence type="ECO:0000313" key="3">
    <source>
        <dbReference type="EMBL" id="MDC8755576.1"/>
    </source>
</evidence>
<proteinExistence type="predicted"/>
<keyword evidence="3" id="KW-0282">Flagellum</keyword>
<feature type="domain" description="Flagella basal body P-ring formation protein FlgA SAF" evidence="1">
    <location>
        <begin position="116"/>
        <end position="172"/>
    </location>
</feature>
<organism evidence="3 4">
    <name type="scientific">Erythrobacter fulvus</name>
    <dbReference type="NCBI Taxonomy" id="2987523"/>
    <lineage>
        <taxon>Bacteria</taxon>
        <taxon>Pseudomonadati</taxon>
        <taxon>Pseudomonadota</taxon>
        <taxon>Alphaproteobacteria</taxon>
        <taxon>Sphingomonadales</taxon>
        <taxon>Erythrobacteraceae</taxon>
        <taxon>Erythrobacter/Porphyrobacter group</taxon>
        <taxon>Erythrobacter</taxon>
    </lineage>
</organism>
<dbReference type="RefSeq" id="WP_273678784.1">
    <property type="nucleotide sequence ID" value="NZ_JAQQXQ010000011.1"/>
</dbReference>
<dbReference type="Pfam" id="PF17656">
    <property type="entry name" value="ChapFlgA_N"/>
    <property type="match status" value="1"/>
</dbReference>
<dbReference type="InterPro" id="IPR039246">
    <property type="entry name" value="Flagellar_FlgA"/>
</dbReference>
<dbReference type="InterPro" id="IPR017585">
    <property type="entry name" value="SAF_FlgA"/>
</dbReference>
<evidence type="ECO:0000259" key="2">
    <source>
        <dbReference type="Pfam" id="PF17656"/>
    </source>
</evidence>
<name>A0ABT5JU48_9SPHN</name>
<evidence type="ECO:0000313" key="4">
    <source>
        <dbReference type="Proteomes" id="UP001216558"/>
    </source>
</evidence>
<dbReference type="EMBL" id="JAQQXQ010000011">
    <property type="protein sequence ID" value="MDC8755576.1"/>
    <property type="molecule type" value="Genomic_DNA"/>
</dbReference>
<dbReference type="Pfam" id="PF13144">
    <property type="entry name" value="ChapFlgA"/>
    <property type="match status" value="1"/>
</dbReference>
<comment type="caution">
    <text evidence="3">The sequence shown here is derived from an EMBL/GenBank/DDBJ whole genome shotgun (WGS) entry which is preliminary data.</text>
</comment>